<evidence type="ECO:0000256" key="6">
    <source>
        <dbReference type="RuleBase" id="RU363041"/>
    </source>
</evidence>
<reference evidence="7 8" key="1">
    <citation type="journal article" date="2013" name="Genome Announc.">
        <title>Complete genome sequence of Simiduia agarivorans SA1(T), a marine bacterium able to degrade a variety of polysaccharides.</title>
        <authorList>
            <person name="Lin S.Y."/>
            <person name="Shieh W.Y."/>
            <person name="Chen J.S."/>
            <person name="Tang S.L."/>
        </authorList>
    </citation>
    <scope>NUCLEOTIDE SEQUENCE [LARGE SCALE GENOMIC DNA]</scope>
    <source>
        <strain evidence="8">DSM 21679 / JCM 13881 / BCRC 17597 / SA1</strain>
    </source>
</reference>
<keyword evidence="3 6" id="KW-0812">Transmembrane</keyword>
<protein>
    <recommendedName>
        <fullName evidence="6">Probable membrane transporter protein</fullName>
    </recommendedName>
</protein>
<evidence type="ECO:0000256" key="5">
    <source>
        <dbReference type="ARBA" id="ARBA00023136"/>
    </source>
</evidence>
<keyword evidence="8" id="KW-1185">Reference proteome</keyword>
<dbReference type="PANTHER" id="PTHR43701">
    <property type="entry name" value="MEMBRANE TRANSPORTER PROTEIN MJ0441-RELATED"/>
    <property type="match status" value="1"/>
</dbReference>
<dbReference type="EMBL" id="CP003746">
    <property type="protein sequence ID" value="AFV00819.1"/>
    <property type="molecule type" value="Genomic_DNA"/>
</dbReference>
<organism evidence="7 8">
    <name type="scientific">Simiduia agarivorans (strain DSM 21679 / JCM 13881 / BCRC 17597 / SA1)</name>
    <dbReference type="NCBI Taxonomy" id="1117647"/>
    <lineage>
        <taxon>Bacteria</taxon>
        <taxon>Pseudomonadati</taxon>
        <taxon>Pseudomonadota</taxon>
        <taxon>Gammaproteobacteria</taxon>
        <taxon>Cellvibrionales</taxon>
        <taxon>Cellvibrionaceae</taxon>
        <taxon>Simiduia</taxon>
    </lineage>
</organism>
<evidence type="ECO:0000256" key="4">
    <source>
        <dbReference type="ARBA" id="ARBA00022989"/>
    </source>
</evidence>
<dbReference type="Proteomes" id="UP000000466">
    <property type="component" value="Chromosome"/>
</dbReference>
<feature type="transmembrane region" description="Helical" evidence="6">
    <location>
        <begin position="65"/>
        <end position="83"/>
    </location>
</feature>
<gene>
    <name evidence="7" type="ordered locus">M5M_18450</name>
</gene>
<feature type="transmembrane region" description="Helical" evidence="6">
    <location>
        <begin position="198"/>
        <end position="220"/>
    </location>
</feature>
<feature type="transmembrane region" description="Helical" evidence="6">
    <location>
        <begin position="42"/>
        <end position="58"/>
    </location>
</feature>
<evidence type="ECO:0000313" key="7">
    <source>
        <dbReference type="EMBL" id="AFV00819.1"/>
    </source>
</evidence>
<dbReference type="PANTHER" id="PTHR43701:SF2">
    <property type="entry name" value="MEMBRANE TRANSPORTER PROTEIN YJNA-RELATED"/>
    <property type="match status" value="1"/>
</dbReference>
<feature type="transmembrane region" description="Helical" evidence="6">
    <location>
        <begin position="253"/>
        <end position="271"/>
    </location>
</feature>
<dbReference type="AlphaFoldDB" id="K4KRP1"/>
<dbReference type="Pfam" id="PF01925">
    <property type="entry name" value="TauE"/>
    <property type="match status" value="1"/>
</dbReference>
<evidence type="ECO:0000313" key="8">
    <source>
        <dbReference type="Proteomes" id="UP000000466"/>
    </source>
</evidence>
<dbReference type="InterPro" id="IPR051598">
    <property type="entry name" value="TSUP/Inactive_protease-like"/>
</dbReference>
<dbReference type="RefSeq" id="WP_015048969.1">
    <property type="nucleotide sequence ID" value="NC_018868.3"/>
</dbReference>
<dbReference type="GO" id="GO:0005886">
    <property type="term" value="C:plasma membrane"/>
    <property type="evidence" value="ECO:0007669"/>
    <property type="project" value="UniProtKB-SubCell"/>
</dbReference>
<dbReference type="OrthoDB" id="5701656at2"/>
<keyword evidence="6" id="KW-1003">Cell membrane</keyword>
<sequence length="273" mass="27710">MIALAIGAVVGLVLGLTGAGGSLLAVPLLVLGLSLAPAEATGLALGVVAVSSAWGLLGRLRNRQVVYLPALVLGVTGVLFAPAGRWLANQVPDTVLLYGFALLVLVVATRMWRQSQRAPGEAMVTRAQSSTQALTEREQAMCRFSPSGNLELKPRCVSSMVAGGVFAGLLSGLFGVGGGFVIVPLLTLLTGLSMSAAVATSLAVIAPVSLAGFGSFLWLGGDVPMDLLGWLAAGGILGMLVGSQLAGRLAGPVLQKVFVVVMVSLTLVTLVKV</sequence>
<accession>K4KRP1</accession>
<proteinExistence type="inferred from homology"/>
<comment type="subcellular location">
    <subcellularLocation>
        <location evidence="6">Cell membrane</location>
        <topology evidence="6">Multi-pass membrane protein</topology>
    </subcellularLocation>
    <subcellularLocation>
        <location evidence="1">Membrane</location>
        <topology evidence="1">Multi-pass membrane protein</topology>
    </subcellularLocation>
</comment>
<keyword evidence="4 6" id="KW-1133">Transmembrane helix</keyword>
<comment type="similarity">
    <text evidence="2 6">Belongs to the 4-toluene sulfonate uptake permease (TSUP) (TC 2.A.102) family.</text>
</comment>
<keyword evidence="5 6" id="KW-0472">Membrane</keyword>
<name>K4KRP1_SIMAS</name>
<evidence type="ECO:0000256" key="2">
    <source>
        <dbReference type="ARBA" id="ARBA00009142"/>
    </source>
</evidence>
<dbReference type="HOGENOM" id="CLU_045498_5_0_6"/>
<evidence type="ECO:0000256" key="1">
    <source>
        <dbReference type="ARBA" id="ARBA00004141"/>
    </source>
</evidence>
<dbReference type="InterPro" id="IPR002781">
    <property type="entry name" value="TM_pro_TauE-like"/>
</dbReference>
<feature type="transmembrane region" description="Helical" evidence="6">
    <location>
        <begin position="95"/>
        <end position="112"/>
    </location>
</feature>
<feature type="transmembrane region" description="Helical" evidence="6">
    <location>
        <begin position="161"/>
        <end position="186"/>
    </location>
</feature>
<dbReference type="KEGG" id="saga:M5M_18450"/>
<dbReference type="eggNOG" id="COG0730">
    <property type="taxonomic scope" value="Bacteria"/>
</dbReference>
<dbReference type="STRING" id="1117647.M5M_18450"/>
<evidence type="ECO:0000256" key="3">
    <source>
        <dbReference type="ARBA" id="ARBA00022692"/>
    </source>
</evidence>
<feature type="transmembrane region" description="Helical" evidence="6">
    <location>
        <begin position="227"/>
        <end position="247"/>
    </location>
</feature>